<proteinExistence type="predicted"/>
<dbReference type="AlphaFoldDB" id="A0A286UTT8"/>
<dbReference type="InterPro" id="IPR036864">
    <property type="entry name" value="Zn2-C6_fun-type_DNA-bd_sf"/>
</dbReference>
<organism evidence="3 4">
    <name type="scientific">Pyrrhoderma noxium</name>
    <dbReference type="NCBI Taxonomy" id="2282107"/>
    <lineage>
        <taxon>Eukaryota</taxon>
        <taxon>Fungi</taxon>
        <taxon>Dikarya</taxon>
        <taxon>Basidiomycota</taxon>
        <taxon>Agaricomycotina</taxon>
        <taxon>Agaricomycetes</taxon>
        <taxon>Hymenochaetales</taxon>
        <taxon>Hymenochaetaceae</taxon>
        <taxon>Pyrrhoderma</taxon>
    </lineage>
</organism>
<evidence type="ECO:0000313" key="3">
    <source>
        <dbReference type="EMBL" id="PAV23036.1"/>
    </source>
</evidence>
<dbReference type="InterPro" id="IPR001138">
    <property type="entry name" value="Zn2Cys6_DnaBD"/>
</dbReference>
<gene>
    <name evidence="3" type="ORF">PNOK_0010300</name>
</gene>
<feature type="region of interest" description="Disordered" evidence="1">
    <location>
        <begin position="100"/>
        <end position="151"/>
    </location>
</feature>
<protein>
    <recommendedName>
        <fullName evidence="2">Zn(2)-C6 fungal-type domain-containing protein</fullName>
    </recommendedName>
</protein>
<keyword evidence="4" id="KW-1185">Reference proteome</keyword>
<dbReference type="EMBL" id="NBII01000001">
    <property type="protein sequence ID" value="PAV23036.1"/>
    <property type="molecule type" value="Genomic_DNA"/>
</dbReference>
<dbReference type="CDD" id="cd00067">
    <property type="entry name" value="GAL4"/>
    <property type="match status" value="1"/>
</dbReference>
<feature type="compositionally biased region" description="Polar residues" evidence="1">
    <location>
        <begin position="123"/>
        <end position="149"/>
    </location>
</feature>
<dbReference type="PROSITE" id="PS50048">
    <property type="entry name" value="ZN2_CY6_FUNGAL_2"/>
    <property type="match status" value="1"/>
</dbReference>
<dbReference type="SUPFAM" id="SSF57701">
    <property type="entry name" value="Zn2/Cys6 DNA-binding domain"/>
    <property type="match status" value="1"/>
</dbReference>
<comment type="caution">
    <text evidence="3">The sequence shown here is derived from an EMBL/GenBank/DDBJ whole genome shotgun (WGS) entry which is preliminary data.</text>
</comment>
<evidence type="ECO:0000313" key="4">
    <source>
        <dbReference type="Proteomes" id="UP000217199"/>
    </source>
</evidence>
<name>A0A286UTT8_9AGAM</name>
<feature type="domain" description="Zn(2)-C6 fungal-type" evidence="2">
    <location>
        <begin position="71"/>
        <end position="103"/>
    </location>
</feature>
<evidence type="ECO:0000259" key="2">
    <source>
        <dbReference type="PROSITE" id="PS50048"/>
    </source>
</evidence>
<accession>A0A286UTT8</accession>
<dbReference type="InParanoid" id="A0A286UTT8"/>
<dbReference type="Proteomes" id="UP000217199">
    <property type="component" value="Unassembled WGS sequence"/>
</dbReference>
<dbReference type="GO" id="GO:0008270">
    <property type="term" value="F:zinc ion binding"/>
    <property type="evidence" value="ECO:0007669"/>
    <property type="project" value="InterPro"/>
</dbReference>
<dbReference type="GO" id="GO:0000981">
    <property type="term" value="F:DNA-binding transcription factor activity, RNA polymerase II-specific"/>
    <property type="evidence" value="ECO:0007669"/>
    <property type="project" value="InterPro"/>
</dbReference>
<sequence>MISRFKIPPVRAFFLPNFLQYQKWPLQQPYTVFYPLTKVSSSRPGLRRARRRNTMKTSSRAISARSREKYPCKNCQQRRKKCIRELHSSPCTNCIQRNETCSKGKERRKRRAQPLLRRGISSPAPSSINQSLNDQSHFPQPTPSPSEANNVYAGGMFGINNITLPGGPSHGKSYGTQTLQKLSGTGPEQMPSGFPHHNQRGCNINTIKDNRIPSLDGDGLEMSLDALLPPRQIQNPVAGLFPDFRPIWPPELNMFFLTTY</sequence>
<reference evidence="3 4" key="1">
    <citation type="journal article" date="2017" name="Mol. Ecol.">
        <title>Comparative and population genomic landscape of Phellinus noxius: A hypervariable fungus causing root rot in trees.</title>
        <authorList>
            <person name="Chung C.L."/>
            <person name="Lee T.J."/>
            <person name="Akiba M."/>
            <person name="Lee H.H."/>
            <person name="Kuo T.H."/>
            <person name="Liu D."/>
            <person name="Ke H.M."/>
            <person name="Yokoi T."/>
            <person name="Roa M.B."/>
            <person name="Lu M.J."/>
            <person name="Chang Y.Y."/>
            <person name="Ann P.J."/>
            <person name="Tsai J.N."/>
            <person name="Chen C.Y."/>
            <person name="Tzean S.S."/>
            <person name="Ota Y."/>
            <person name="Hattori T."/>
            <person name="Sahashi N."/>
            <person name="Liou R.F."/>
            <person name="Kikuchi T."/>
            <person name="Tsai I.J."/>
        </authorList>
    </citation>
    <scope>NUCLEOTIDE SEQUENCE [LARGE SCALE GENOMIC DNA]</scope>
    <source>
        <strain evidence="3 4">FFPRI411160</strain>
    </source>
</reference>
<evidence type="ECO:0000256" key="1">
    <source>
        <dbReference type="SAM" id="MobiDB-lite"/>
    </source>
</evidence>